<feature type="transmembrane region" description="Helical" evidence="1">
    <location>
        <begin position="91"/>
        <end position="110"/>
    </location>
</feature>
<feature type="signal peptide" evidence="2">
    <location>
        <begin position="1"/>
        <end position="25"/>
    </location>
</feature>
<name>A0A1M4XEU7_9CLOT</name>
<keyword evidence="1" id="KW-0472">Membrane</keyword>
<dbReference type="Proteomes" id="UP000184245">
    <property type="component" value="Unassembled WGS sequence"/>
</dbReference>
<feature type="chain" id="PRO_5039275674" description="Lipoprotein" evidence="2">
    <location>
        <begin position="26"/>
        <end position="124"/>
    </location>
</feature>
<dbReference type="AlphaFoldDB" id="A0A1M4XEU7"/>
<proteinExistence type="predicted"/>
<evidence type="ECO:0000256" key="1">
    <source>
        <dbReference type="SAM" id="Phobius"/>
    </source>
</evidence>
<organism evidence="3 4">
    <name type="scientific">Lactonifactor longoviformis DSM 17459</name>
    <dbReference type="NCBI Taxonomy" id="1122155"/>
    <lineage>
        <taxon>Bacteria</taxon>
        <taxon>Bacillati</taxon>
        <taxon>Bacillota</taxon>
        <taxon>Clostridia</taxon>
        <taxon>Eubacteriales</taxon>
        <taxon>Clostridiaceae</taxon>
        <taxon>Lactonifactor</taxon>
    </lineage>
</organism>
<feature type="transmembrane region" description="Helical" evidence="1">
    <location>
        <begin position="67"/>
        <end position="85"/>
    </location>
</feature>
<dbReference type="STRING" id="1122155.SAMN02745158_01983"/>
<feature type="transmembrane region" description="Helical" evidence="1">
    <location>
        <begin position="43"/>
        <end position="60"/>
    </location>
</feature>
<accession>A0A1M4XEU7</accession>
<dbReference type="RefSeq" id="WP_072851246.1">
    <property type="nucleotide sequence ID" value="NZ_FQVI01000008.1"/>
</dbReference>
<reference evidence="3 4" key="1">
    <citation type="submission" date="2016-11" db="EMBL/GenBank/DDBJ databases">
        <authorList>
            <person name="Jaros S."/>
            <person name="Januszkiewicz K."/>
            <person name="Wedrychowicz H."/>
        </authorList>
    </citation>
    <scope>NUCLEOTIDE SEQUENCE [LARGE SCALE GENOMIC DNA]</scope>
    <source>
        <strain evidence="3 4">DSM 17459</strain>
    </source>
</reference>
<evidence type="ECO:0000256" key="2">
    <source>
        <dbReference type="SAM" id="SignalP"/>
    </source>
</evidence>
<sequence>MKTAKLVIGIISMVLFVLVAFQSCAAGLGNALADNGEVSGTSGMLLAFCMLIAGIVGVATRKSKGGGIVAGVFYLLGGLLGIVNYGSFSDLAIWSVLCFIFGAVFILGSLKMKKADKSNTDAAE</sequence>
<dbReference type="OrthoDB" id="2005058at2"/>
<evidence type="ECO:0000313" key="4">
    <source>
        <dbReference type="Proteomes" id="UP000184245"/>
    </source>
</evidence>
<keyword evidence="4" id="KW-1185">Reference proteome</keyword>
<dbReference type="EMBL" id="FQVI01000008">
    <property type="protein sequence ID" value="SHE92069.1"/>
    <property type="molecule type" value="Genomic_DNA"/>
</dbReference>
<dbReference type="PROSITE" id="PS51257">
    <property type="entry name" value="PROKAR_LIPOPROTEIN"/>
    <property type="match status" value="1"/>
</dbReference>
<evidence type="ECO:0008006" key="5">
    <source>
        <dbReference type="Google" id="ProtNLM"/>
    </source>
</evidence>
<evidence type="ECO:0000313" key="3">
    <source>
        <dbReference type="EMBL" id="SHE92069.1"/>
    </source>
</evidence>
<keyword evidence="2" id="KW-0732">Signal</keyword>
<keyword evidence="1" id="KW-0812">Transmembrane</keyword>
<protein>
    <recommendedName>
        <fullName evidence="5">Lipoprotein</fullName>
    </recommendedName>
</protein>
<gene>
    <name evidence="3" type="ORF">SAMN02745158_01983</name>
</gene>
<keyword evidence="1" id="KW-1133">Transmembrane helix</keyword>